<evidence type="ECO:0000313" key="5">
    <source>
        <dbReference type="Proteomes" id="UP000050417"/>
    </source>
</evidence>
<dbReference type="OrthoDB" id="9779730at2"/>
<name>A0A0P6X7B6_9CHLR</name>
<dbReference type="InterPro" id="IPR029056">
    <property type="entry name" value="Ribokinase-like"/>
</dbReference>
<sequence>MFDFESRSALRFVIAGRFTRDFIIDLEGQPHMDIPGGGGIYSAVGLALWEQGVGLLGRIGEDFPQHWLEKWKERGFDTSGVKILDQALDLRRFIQYAGVDTPQQDNPISHFSQRGLPFPKTLLGYQNPVHQPDSKTVSNDHTLRLTDLPMHYLDATAVHLAPLDFLSHSILLPRVQQGNASTITIEPSRGSMDATFWDDIPNLVKGITAFHTNEEKIRALFHGRSTDLWEMAEKIASYGCEFVVIKRKAAGQYLYDATRKTRWIIPAYPARVTDPTGAGDAFCGGFLAGYRSFYDPVEAALCGNISASFVIEGSGPLYALDALPGLAQARLESLRSSVRKL</sequence>
<dbReference type="SUPFAM" id="SSF53613">
    <property type="entry name" value="Ribokinase-like"/>
    <property type="match status" value="1"/>
</dbReference>
<dbReference type="Proteomes" id="UP000050417">
    <property type="component" value="Unassembled WGS sequence"/>
</dbReference>
<dbReference type="PATRIC" id="fig|1134406.4.peg.2988"/>
<organism evidence="4 5">
    <name type="scientific">Ornatilinea apprima</name>
    <dbReference type="NCBI Taxonomy" id="1134406"/>
    <lineage>
        <taxon>Bacteria</taxon>
        <taxon>Bacillati</taxon>
        <taxon>Chloroflexota</taxon>
        <taxon>Anaerolineae</taxon>
        <taxon>Anaerolineales</taxon>
        <taxon>Anaerolineaceae</taxon>
        <taxon>Ornatilinea</taxon>
    </lineage>
</organism>
<dbReference type="InterPro" id="IPR002173">
    <property type="entry name" value="Carboh/pur_kinase_PfkB_CS"/>
</dbReference>
<dbReference type="PROSITE" id="PS00584">
    <property type="entry name" value="PFKB_KINASES_2"/>
    <property type="match status" value="1"/>
</dbReference>
<dbReference type="EMBL" id="LGCL01000045">
    <property type="protein sequence ID" value="KPL70035.1"/>
    <property type="molecule type" value="Genomic_DNA"/>
</dbReference>
<keyword evidence="1" id="KW-0808">Transferase</keyword>
<accession>A0A0P6X7B6</accession>
<gene>
    <name evidence="4" type="ORF">ADN00_18405</name>
</gene>
<comment type="caution">
    <text evidence="4">The sequence shown here is derived from an EMBL/GenBank/DDBJ whole genome shotgun (WGS) entry which is preliminary data.</text>
</comment>
<evidence type="ECO:0000256" key="1">
    <source>
        <dbReference type="ARBA" id="ARBA00022679"/>
    </source>
</evidence>
<dbReference type="PANTHER" id="PTHR47098">
    <property type="entry name" value="PROTEIN MAK32"/>
    <property type="match status" value="1"/>
</dbReference>
<dbReference type="RefSeq" id="WP_075064513.1">
    <property type="nucleotide sequence ID" value="NZ_LGCL01000045.1"/>
</dbReference>
<keyword evidence="2" id="KW-0418">Kinase</keyword>
<feature type="domain" description="Carbohydrate kinase PfkB" evidence="3">
    <location>
        <begin position="192"/>
        <end position="318"/>
    </location>
</feature>
<evidence type="ECO:0000313" key="4">
    <source>
        <dbReference type="EMBL" id="KPL70035.1"/>
    </source>
</evidence>
<keyword evidence="5" id="KW-1185">Reference proteome</keyword>
<dbReference type="GO" id="GO:0016301">
    <property type="term" value="F:kinase activity"/>
    <property type="evidence" value="ECO:0007669"/>
    <property type="project" value="UniProtKB-KW"/>
</dbReference>
<proteinExistence type="predicted"/>
<dbReference type="STRING" id="1134406.ADN00_18405"/>
<protein>
    <recommendedName>
        <fullName evidence="3">Carbohydrate kinase PfkB domain-containing protein</fullName>
    </recommendedName>
</protein>
<reference evidence="4 5" key="1">
    <citation type="submission" date="2015-07" db="EMBL/GenBank/DDBJ databases">
        <title>Genome sequence of Ornatilinea apprima DSM 23815.</title>
        <authorList>
            <person name="Hemp J."/>
            <person name="Ward L.M."/>
            <person name="Pace L.A."/>
            <person name="Fischer W.W."/>
        </authorList>
    </citation>
    <scope>NUCLEOTIDE SEQUENCE [LARGE SCALE GENOMIC DNA]</scope>
    <source>
        <strain evidence="4 5">P3M-1</strain>
    </source>
</reference>
<dbReference type="Gene3D" id="3.40.1190.20">
    <property type="match status" value="1"/>
</dbReference>
<evidence type="ECO:0000256" key="2">
    <source>
        <dbReference type="ARBA" id="ARBA00022777"/>
    </source>
</evidence>
<dbReference type="InterPro" id="IPR011611">
    <property type="entry name" value="PfkB_dom"/>
</dbReference>
<dbReference type="AlphaFoldDB" id="A0A0P6X7B6"/>
<dbReference type="PANTHER" id="PTHR47098:SF2">
    <property type="entry name" value="PROTEIN MAK32"/>
    <property type="match status" value="1"/>
</dbReference>
<evidence type="ECO:0000259" key="3">
    <source>
        <dbReference type="Pfam" id="PF00294"/>
    </source>
</evidence>
<dbReference type="Pfam" id="PF00294">
    <property type="entry name" value="PfkB"/>
    <property type="match status" value="1"/>
</dbReference>